<dbReference type="KEGG" id="nga:Ngar_c02960"/>
<reference evidence="1 2" key="1">
    <citation type="journal article" date="2012" name="Environ. Microbiol.">
        <title>The genome of the ammonia-oxidizing Candidatus Nitrososphaera gargensis: insights into metabolic versatility and environmental adaptations.</title>
        <authorList>
            <person name="Spang A."/>
            <person name="Poehlein A."/>
            <person name="Offre P."/>
            <person name="Zumbragel S."/>
            <person name="Haider S."/>
            <person name="Rychlik N."/>
            <person name="Nowka B."/>
            <person name="Schmeisser C."/>
            <person name="Lebedeva E.V."/>
            <person name="Rattei T."/>
            <person name="Bohm C."/>
            <person name="Schmid M."/>
            <person name="Galushko A."/>
            <person name="Hatzenpichler R."/>
            <person name="Weinmaier T."/>
            <person name="Daniel R."/>
            <person name="Schleper C."/>
            <person name="Spieck E."/>
            <person name="Streit W."/>
            <person name="Wagner M."/>
        </authorList>
    </citation>
    <scope>NUCLEOTIDE SEQUENCE [LARGE SCALE GENOMIC DNA]</scope>
    <source>
        <strain evidence="2">Ga9.2</strain>
    </source>
</reference>
<dbReference type="InParanoid" id="K0ILQ8"/>
<dbReference type="Proteomes" id="UP000008037">
    <property type="component" value="Chromosome"/>
</dbReference>
<proteinExistence type="predicted"/>
<name>K0ILQ8_NITGG</name>
<dbReference type="EMBL" id="CP002408">
    <property type="protein sequence ID" value="AFU57244.1"/>
    <property type="molecule type" value="Genomic_DNA"/>
</dbReference>
<dbReference type="RefSeq" id="WP_015017817.1">
    <property type="nucleotide sequence ID" value="NC_018719.1"/>
</dbReference>
<gene>
    <name evidence="1" type="ordered locus">Ngar_c02960</name>
</gene>
<organism evidence="1 2">
    <name type="scientific">Nitrososphaera gargensis (strain Ga9.2)</name>
    <dbReference type="NCBI Taxonomy" id="1237085"/>
    <lineage>
        <taxon>Archaea</taxon>
        <taxon>Nitrososphaerota</taxon>
        <taxon>Nitrososphaeria</taxon>
        <taxon>Nitrososphaerales</taxon>
        <taxon>Nitrososphaeraceae</taxon>
        <taxon>Nitrososphaera</taxon>
    </lineage>
</organism>
<dbReference type="STRING" id="1237085.Ngar_c02960"/>
<dbReference type="AlphaFoldDB" id="K0ILQ8"/>
<accession>K0ILQ8</accession>
<dbReference type="GeneID" id="13796472"/>
<evidence type="ECO:0000313" key="2">
    <source>
        <dbReference type="Proteomes" id="UP000008037"/>
    </source>
</evidence>
<protein>
    <submittedName>
        <fullName evidence="1">Uncharacterized protein</fullName>
    </submittedName>
</protein>
<keyword evidence="2" id="KW-1185">Reference proteome</keyword>
<dbReference type="HOGENOM" id="CLU_1140595_0_0_2"/>
<sequence length="243" mass="28757">MSKQLLLNEIERLYIEGIEPKENLRDELYVKKNYPHLDSLFAQYRSENEKWEQLVREVLFYDKQDITYMYNRTMLLVRRFGQATTDYFRSSSPTGTYILPDRLSDLNRMFELYHEFFSDIYPGIINELNFGIYAHERISNEISGVINWNKTILYSLERGTARVPIEFATSVPKPDFETPENQLLIISILRMRYDATFLLTYPFSEELSLQEKEILTRISTGCSKILKNTILHELIPKSSNIFC</sequence>
<dbReference type="BioCyc" id="CNIT1237085:G1324-296-MONOMER"/>
<evidence type="ECO:0000313" key="1">
    <source>
        <dbReference type="EMBL" id="AFU57244.1"/>
    </source>
</evidence>